<name>A0A5N6L4E3_9ROSI</name>
<keyword evidence="2" id="KW-1185">Reference proteome</keyword>
<reference evidence="1 2" key="1">
    <citation type="submission" date="2019-06" db="EMBL/GenBank/DDBJ databases">
        <title>A chromosomal-level reference genome of Carpinus fangiana (Coryloideae, Betulaceae).</title>
        <authorList>
            <person name="Yang X."/>
            <person name="Wang Z."/>
            <person name="Zhang L."/>
            <person name="Hao G."/>
            <person name="Liu J."/>
            <person name="Yang Y."/>
        </authorList>
    </citation>
    <scope>NUCLEOTIDE SEQUENCE [LARGE SCALE GENOMIC DNA]</scope>
    <source>
        <strain evidence="1">Cfa_2016G</strain>
        <tissue evidence="1">Leaf</tissue>
    </source>
</reference>
<dbReference type="Proteomes" id="UP000327013">
    <property type="component" value="Unassembled WGS sequence"/>
</dbReference>
<sequence length="149" mass="16882">MAEPPHSEPRKPHTDACQAVVSLMTRTRPRVFLSFTDSQHHIPHQERIKCTAIPAYAFLAFGPSCLHPRVSFTAELFRHAARKSAGVTPYSIIIPSRLGRLTFIDVLRCCNIYHHSCVDPIFSLSVAFWKKKQKVTTVSVREDQPVCLQ</sequence>
<dbReference type="EMBL" id="VIBQ01000096">
    <property type="protein sequence ID" value="KAB8737502.1"/>
    <property type="molecule type" value="Genomic_DNA"/>
</dbReference>
<proteinExistence type="predicted"/>
<accession>A0A5N6L4E3</accession>
<organism evidence="1 2">
    <name type="scientific">Carpinus fangiana</name>
    <dbReference type="NCBI Taxonomy" id="176857"/>
    <lineage>
        <taxon>Eukaryota</taxon>
        <taxon>Viridiplantae</taxon>
        <taxon>Streptophyta</taxon>
        <taxon>Embryophyta</taxon>
        <taxon>Tracheophyta</taxon>
        <taxon>Spermatophyta</taxon>
        <taxon>Magnoliopsida</taxon>
        <taxon>eudicotyledons</taxon>
        <taxon>Gunneridae</taxon>
        <taxon>Pentapetalae</taxon>
        <taxon>rosids</taxon>
        <taxon>fabids</taxon>
        <taxon>Fagales</taxon>
        <taxon>Betulaceae</taxon>
        <taxon>Carpinus</taxon>
    </lineage>
</organism>
<evidence type="ECO:0000313" key="2">
    <source>
        <dbReference type="Proteomes" id="UP000327013"/>
    </source>
</evidence>
<evidence type="ECO:0000313" key="1">
    <source>
        <dbReference type="EMBL" id="KAB8737502.1"/>
    </source>
</evidence>
<protein>
    <submittedName>
        <fullName evidence="1">Uncharacterized protein</fullName>
    </submittedName>
</protein>
<gene>
    <name evidence="1" type="ORF">FH972_026461</name>
</gene>
<dbReference type="AlphaFoldDB" id="A0A5N6L4E3"/>
<comment type="caution">
    <text evidence="1">The sequence shown here is derived from an EMBL/GenBank/DDBJ whole genome shotgun (WGS) entry which is preliminary data.</text>
</comment>